<evidence type="ECO:0000259" key="4">
    <source>
        <dbReference type="PROSITE" id="PS01124"/>
    </source>
</evidence>
<evidence type="ECO:0000256" key="1">
    <source>
        <dbReference type="ARBA" id="ARBA00023015"/>
    </source>
</evidence>
<evidence type="ECO:0000313" key="5">
    <source>
        <dbReference type="EMBL" id="GAA1992108.1"/>
    </source>
</evidence>
<evidence type="ECO:0000313" key="6">
    <source>
        <dbReference type="Proteomes" id="UP001501585"/>
    </source>
</evidence>
<dbReference type="PANTHER" id="PTHR43130">
    <property type="entry name" value="ARAC-FAMILY TRANSCRIPTIONAL REGULATOR"/>
    <property type="match status" value="1"/>
</dbReference>
<protein>
    <submittedName>
        <fullName evidence="5">AraC family transcriptional regulator</fullName>
    </submittedName>
</protein>
<dbReference type="SMART" id="SM00342">
    <property type="entry name" value="HTH_ARAC"/>
    <property type="match status" value="1"/>
</dbReference>
<proteinExistence type="predicted"/>
<evidence type="ECO:0000256" key="2">
    <source>
        <dbReference type="ARBA" id="ARBA00023125"/>
    </source>
</evidence>
<dbReference type="RefSeq" id="WP_344161385.1">
    <property type="nucleotide sequence ID" value="NZ_BAAAPC010000006.1"/>
</dbReference>
<keyword evidence="1" id="KW-0805">Transcription regulation</keyword>
<keyword evidence="6" id="KW-1185">Reference proteome</keyword>
<gene>
    <name evidence="5" type="ORF">GCM10009799_17510</name>
</gene>
<reference evidence="6" key="1">
    <citation type="journal article" date="2019" name="Int. J. Syst. Evol. Microbiol.">
        <title>The Global Catalogue of Microorganisms (GCM) 10K type strain sequencing project: providing services to taxonomists for standard genome sequencing and annotation.</title>
        <authorList>
            <consortium name="The Broad Institute Genomics Platform"/>
            <consortium name="The Broad Institute Genome Sequencing Center for Infectious Disease"/>
            <person name="Wu L."/>
            <person name="Ma J."/>
        </authorList>
    </citation>
    <scope>NUCLEOTIDE SEQUENCE [LARGE SCALE GENOMIC DNA]</scope>
    <source>
        <strain evidence="6">JCM 15313</strain>
    </source>
</reference>
<dbReference type="CDD" id="cd03137">
    <property type="entry name" value="GATase1_AraC_1"/>
    <property type="match status" value="1"/>
</dbReference>
<dbReference type="PROSITE" id="PS01124">
    <property type="entry name" value="HTH_ARAC_FAMILY_2"/>
    <property type="match status" value="1"/>
</dbReference>
<comment type="caution">
    <text evidence="5">The sequence shown here is derived from an EMBL/GenBank/DDBJ whole genome shotgun (WGS) entry which is preliminary data.</text>
</comment>
<dbReference type="InterPro" id="IPR002818">
    <property type="entry name" value="DJ-1/PfpI"/>
</dbReference>
<dbReference type="SUPFAM" id="SSF46689">
    <property type="entry name" value="Homeodomain-like"/>
    <property type="match status" value="2"/>
</dbReference>
<keyword evidence="3" id="KW-0804">Transcription</keyword>
<organism evidence="5 6">
    <name type="scientific">Nocardiopsis rhodophaea</name>
    <dbReference type="NCBI Taxonomy" id="280238"/>
    <lineage>
        <taxon>Bacteria</taxon>
        <taxon>Bacillati</taxon>
        <taxon>Actinomycetota</taxon>
        <taxon>Actinomycetes</taxon>
        <taxon>Streptosporangiales</taxon>
        <taxon>Nocardiopsidaceae</taxon>
        <taxon>Nocardiopsis</taxon>
    </lineage>
</organism>
<dbReference type="Pfam" id="PF01965">
    <property type="entry name" value="DJ-1_PfpI"/>
    <property type="match status" value="1"/>
</dbReference>
<name>A0ABP5E5M7_9ACTN</name>
<keyword evidence="2" id="KW-0238">DNA-binding</keyword>
<evidence type="ECO:0000256" key="3">
    <source>
        <dbReference type="ARBA" id="ARBA00023163"/>
    </source>
</evidence>
<dbReference type="PROSITE" id="PS00041">
    <property type="entry name" value="HTH_ARAC_FAMILY_1"/>
    <property type="match status" value="1"/>
</dbReference>
<dbReference type="InterPro" id="IPR018060">
    <property type="entry name" value="HTH_AraC"/>
</dbReference>
<dbReference type="Pfam" id="PF12833">
    <property type="entry name" value="HTH_18"/>
    <property type="match status" value="1"/>
</dbReference>
<sequence length="329" mass="35193">MTSVERVVAVLAVDGVVGFDLSVPCQVFGMAADAGERPRYEIRVCALRPGPMATAEQFGAFSFHPSWGSDALGQAHTIVVPGYEGFLDEPPEDAVAALRSAAKSGVRIASVCTGAFLLAASGLLDGGRATTHWRYAAELARRHPAVEVDPAVLFVDNGQVLTSAGVASGLDMCLHLVSRDYGASAAAATARRLVMPLQRGGGQAQYLDHEPPPSEGASAGLQPTLEWMEANLDRPLGLKDIARQAGLSVRSLNRHFREQVGTTPLQWLLRARVHRAQRLLETTDLAVDRVAERSGFGSAATLRHHFSRVVETSPQSYRRAFSLTTASDD</sequence>
<dbReference type="Gene3D" id="1.10.10.60">
    <property type="entry name" value="Homeodomain-like"/>
    <property type="match status" value="1"/>
</dbReference>
<dbReference type="InterPro" id="IPR009057">
    <property type="entry name" value="Homeodomain-like_sf"/>
</dbReference>
<accession>A0ABP5E5M7</accession>
<dbReference type="Gene3D" id="3.40.50.880">
    <property type="match status" value="1"/>
</dbReference>
<dbReference type="InterPro" id="IPR052158">
    <property type="entry name" value="INH-QAR"/>
</dbReference>
<dbReference type="SUPFAM" id="SSF52317">
    <property type="entry name" value="Class I glutamine amidotransferase-like"/>
    <property type="match status" value="1"/>
</dbReference>
<dbReference type="Proteomes" id="UP001501585">
    <property type="component" value="Unassembled WGS sequence"/>
</dbReference>
<dbReference type="InterPro" id="IPR029062">
    <property type="entry name" value="Class_I_gatase-like"/>
</dbReference>
<dbReference type="InterPro" id="IPR018062">
    <property type="entry name" value="HTH_AraC-typ_CS"/>
</dbReference>
<dbReference type="PANTHER" id="PTHR43130:SF3">
    <property type="entry name" value="HTH-TYPE TRANSCRIPTIONAL REGULATOR RV1931C"/>
    <property type="match status" value="1"/>
</dbReference>
<feature type="domain" description="HTH araC/xylS-type" evidence="4">
    <location>
        <begin position="222"/>
        <end position="320"/>
    </location>
</feature>
<dbReference type="EMBL" id="BAAAPC010000006">
    <property type="protein sequence ID" value="GAA1992108.1"/>
    <property type="molecule type" value="Genomic_DNA"/>
</dbReference>